<accession>A0A381QPY8</accession>
<reference evidence="3" key="1">
    <citation type="submission" date="2018-05" db="EMBL/GenBank/DDBJ databases">
        <authorList>
            <person name="Lanie J.A."/>
            <person name="Ng W.-L."/>
            <person name="Kazmierczak K.M."/>
            <person name="Andrzejewski T.M."/>
            <person name="Davidsen T.M."/>
            <person name="Wayne K.J."/>
            <person name="Tettelin H."/>
            <person name="Glass J.I."/>
            <person name="Rusch D."/>
            <person name="Podicherti R."/>
            <person name="Tsui H.-C.T."/>
            <person name="Winkler M.E."/>
        </authorList>
    </citation>
    <scope>NUCLEOTIDE SEQUENCE</scope>
</reference>
<dbReference type="PANTHER" id="PTHR36566:SF1">
    <property type="entry name" value="PYRIDINIUM-3,5-BISTHIOCARBOXYLIC ACID MONONUCLEOTIDE NICKEL INSERTION PROTEIN"/>
    <property type="match status" value="1"/>
</dbReference>
<name>A0A381QPY8_9ZZZZ</name>
<dbReference type="PANTHER" id="PTHR36566">
    <property type="entry name" value="NICKEL INSERTION PROTEIN-RELATED"/>
    <property type="match status" value="1"/>
</dbReference>
<dbReference type="Gene3D" id="3.10.20.300">
    <property type="entry name" value="mk0293 like domain"/>
    <property type="match status" value="1"/>
</dbReference>
<keyword evidence="1" id="KW-0533">Nickel</keyword>
<dbReference type="InterPro" id="IPR002822">
    <property type="entry name" value="Ni_insertion"/>
</dbReference>
<dbReference type="HAMAP" id="MF_01074">
    <property type="entry name" value="LarC"/>
    <property type="match status" value="1"/>
</dbReference>
<dbReference type="NCBIfam" id="TIGR00299">
    <property type="entry name" value="nickel pincer cofactor biosynthesis protein LarC"/>
    <property type="match status" value="1"/>
</dbReference>
<dbReference type="EMBL" id="UINC01001467">
    <property type="protein sequence ID" value="SUZ81421.1"/>
    <property type="molecule type" value="Genomic_DNA"/>
</dbReference>
<evidence type="ECO:0000256" key="2">
    <source>
        <dbReference type="SAM" id="MobiDB-lite"/>
    </source>
</evidence>
<evidence type="ECO:0000313" key="3">
    <source>
        <dbReference type="EMBL" id="SUZ81421.1"/>
    </source>
</evidence>
<gene>
    <name evidence="3" type="ORF">METZ01_LOCUS34275</name>
</gene>
<feature type="region of interest" description="Disordered" evidence="2">
    <location>
        <begin position="384"/>
        <end position="405"/>
    </location>
</feature>
<sequence length="405" mass="41072">MAWFNSFSGISGDMALGALIDAGADVAEVRDMLRRLPIDGWTLDAEPTLRCGLAGTKARVVAADGTVHRTAADIQSMIAAAGLPERVALRASAVFSALADVEGRLHDRPPSEVHFHEVGAIDSIVDVVGTCAALEVLGIDEVWSGSVATGHGMVDSAHGLIPVPAPATIALLAGAPTHGSDVPFELTTPTGAALLAALVVGWGPMPAMVVEATGYGAGDRDLDGRPNLAQVVVGTVVEATLGFPGSGQALVQLEVNVDDATGETLAHAIGECLAAGANDAWITPMVMKKGRPAHTVSALCDAGVVAAVAGVLTAETGSLGVRAHTVERWATSRTMHAVEVDGHAVAVKVSAGRAKAEHDDAARVARATGRPLRDVVALAEEAWRNGAGQAGPSGSISSPNEDGAI</sequence>
<feature type="compositionally biased region" description="Polar residues" evidence="2">
    <location>
        <begin position="392"/>
        <end position="405"/>
    </location>
</feature>
<dbReference type="Gene3D" id="3.30.70.1380">
    <property type="entry name" value="Transcriptional regulatory protein pf0864 domain like"/>
    <property type="match status" value="1"/>
</dbReference>
<evidence type="ECO:0000256" key="1">
    <source>
        <dbReference type="ARBA" id="ARBA00022596"/>
    </source>
</evidence>
<dbReference type="AlphaFoldDB" id="A0A381QPY8"/>
<dbReference type="Pfam" id="PF01969">
    <property type="entry name" value="Ni_insertion"/>
    <property type="match status" value="1"/>
</dbReference>
<proteinExistence type="inferred from homology"/>
<organism evidence="3">
    <name type="scientific">marine metagenome</name>
    <dbReference type="NCBI Taxonomy" id="408172"/>
    <lineage>
        <taxon>unclassified sequences</taxon>
        <taxon>metagenomes</taxon>
        <taxon>ecological metagenomes</taxon>
    </lineage>
</organism>
<protein>
    <submittedName>
        <fullName evidence="3">Uncharacterized protein</fullName>
    </submittedName>
</protein>